<protein>
    <submittedName>
        <fullName evidence="2">SnoaL-like protein</fullName>
    </submittedName>
</protein>
<evidence type="ECO:0000259" key="1">
    <source>
        <dbReference type="Pfam" id="PF12680"/>
    </source>
</evidence>
<reference evidence="2 3" key="1">
    <citation type="submission" date="2018-10" db="EMBL/GenBank/DDBJ databases">
        <title>Genomic Encyclopedia of Archaeal and Bacterial Type Strains, Phase II (KMG-II): from individual species to whole genera.</title>
        <authorList>
            <person name="Goeker M."/>
        </authorList>
    </citation>
    <scope>NUCLEOTIDE SEQUENCE [LARGE SCALE GENOMIC DNA]</scope>
    <source>
        <strain evidence="2 3">DSM 18602</strain>
    </source>
</reference>
<dbReference type="Pfam" id="PF12680">
    <property type="entry name" value="SnoaL_2"/>
    <property type="match status" value="1"/>
</dbReference>
<dbReference type="Proteomes" id="UP000268007">
    <property type="component" value="Unassembled WGS sequence"/>
</dbReference>
<dbReference type="RefSeq" id="WP_121199491.1">
    <property type="nucleotide sequence ID" value="NZ_RBKU01000001.1"/>
</dbReference>
<feature type="domain" description="SnoaL-like" evidence="1">
    <location>
        <begin position="7"/>
        <end position="83"/>
    </location>
</feature>
<sequence length="107" mass="12097">MELPQVVERFIETQQIYDSKAFTECFTETAIVHDEGKTHTGREEIHQWIEHAMEAYKSQLKPLQYEESGSKGMLTAKVSGTFPGSPIVLKFHLGLKDGLIDSLNVTE</sequence>
<evidence type="ECO:0000313" key="3">
    <source>
        <dbReference type="Proteomes" id="UP000268007"/>
    </source>
</evidence>
<dbReference type="InterPro" id="IPR037401">
    <property type="entry name" value="SnoaL-like"/>
</dbReference>
<comment type="caution">
    <text evidence="2">The sequence shown here is derived from an EMBL/GenBank/DDBJ whole genome shotgun (WGS) entry which is preliminary data.</text>
</comment>
<dbReference type="Gene3D" id="3.10.450.50">
    <property type="match status" value="1"/>
</dbReference>
<keyword evidence="3" id="KW-1185">Reference proteome</keyword>
<gene>
    <name evidence="2" type="ORF">BDD43_4288</name>
</gene>
<proteinExistence type="predicted"/>
<evidence type="ECO:0000313" key="2">
    <source>
        <dbReference type="EMBL" id="RKR84064.1"/>
    </source>
</evidence>
<name>A0A495J6R1_9SPHI</name>
<dbReference type="OrthoDB" id="8684708at2"/>
<accession>A0A495J6R1</accession>
<dbReference type="AlphaFoldDB" id="A0A495J6R1"/>
<organism evidence="2 3">
    <name type="scientific">Mucilaginibacter gracilis</name>
    <dbReference type="NCBI Taxonomy" id="423350"/>
    <lineage>
        <taxon>Bacteria</taxon>
        <taxon>Pseudomonadati</taxon>
        <taxon>Bacteroidota</taxon>
        <taxon>Sphingobacteriia</taxon>
        <taxon>Sphingobacteriales</taxon>
        <taxon>Sphingobacteriaceae</taxon>
        <taxon>Mucilaginibacter</taxon>
    </lineage>
</organism>
<dbReference type="InterPro" id="IPR032710">
    <property type="entry name" value="NTF2-like_dom_sf"/>
</dbReference>
<dbReference type="SUPFAM" id="SSF54427">
    <property type="entry name" value="NTF2-like"/>
    <property type="match status" value="1"/>
</dbReference>
<dbReference type="EMBL" id="RBKU01000001">
    <property type="protein sequence ID" value="RKR84064.1"/>
    <property type="molecule type" value="Genomic_DNA"/>
</dbReference>